<protein>
    <recommendedName>
        <fullName evidence="4">Transposase</fullName>
    </recommendedName>
</protein>
<gene>
    <name evidence="2" type="ORF">R1sor_007652</name>
</gene>
<accession>A0ABD3HV77</accession>
<evidence type="ECO:0008006" key="4">
    <source>
        <dbReference type="Google" id="ProtNLM"/>
    </source>
</evidence>
<dbReference type="AlphaFoldDB" id="A0ABD3HV77"/>
<proteinExistence type="predicted"/>
<evidence type="ECO:0000313" key="3">
    <source>
        <dbReference type="Proteomes" id="UP001633002"/>
    </source>
</evidence>
<feature type="region of interest" description="Disordered" evidence="1">
    <location>
        <begin position="36"/>
        <end position="111"/>
    </location>
</feature>
<organism evidence="2 3">
    <name type="scientific">Riccia sorocarpa</name>
    <dbReference type="NCBI Taxonomy" id="122646"/>
    <lineage>
        <taxon>Eukaryota</taxon>
        <taxon>Viridiplantae</taxon>
        <taxon>Streptophyta</taxon>
        <taxon>Embryophyta</taxon>
        <taxon>Marchantiophyta</taxon>
        <taxon>Marchantiopsida</taxon>
        <taxon>Marchantiidae</taxon>
        <taxon>Marchantiales</taxon>
        <taxon>Ricciaceae</taxon>
        <taxon>Riccia</taxon>
    </lineage>
</organism>
<dbReference type="Proteomes" id="UP001633002">
    <property type="component" value="Unassembled WGS sequence"/>
</dbReference>
<evidence type="ECO:0000313" key="2">
    <source>
        <dbReference type="EMBL" id="KAL3694001.1"/>
    </source>
</evidence>
<keyword evidence="3" id="KW-1185">Reference proteome</keyword>
<dbReference type="EMBL" id="JBJQOH010000003">
    <property type="protein sequence ID" value="KAL3694001.1"/>
    <property type="molecule type" value="Genomic_DNA"/>
</dbReference>
<name>A0ABD3HV77_9MARC</name>
<sequence>MSCAESSGLGNLFIRKAIEEIGRDVEYDFDPADIARQAADEFPDTDVLASPPPLRRGNVATDTSQPSVVLEQKEEELPRPKRQGRGASKRNLPVSTPVAIPEDDESLVPPNGITGEVALGVRFSTEEFYSDFPGERVWRTGKLNIRDRCTNAFLKKNWEAWRKLAQPPYVPPKAEVRKSFLHYAGLELHGLKVDWSTVDLSIAMNTISKPGLVEMEISIF</sequence>
<comment type="caution">
    <text evidence="2">The sequence shown here is derived from an EMBL/GenBank/DDBJ whole genome shotgun (WGS) entry which is preliminary data.</text>
</comment>
<evidence type="ECO:0000256" key="1">
    <source>
        <dbReference type="SAM" id="MobiDB-lite"/>
    </source>
</evidence>
<reference evidence="2 3" key="1">
    <citation type="submission" date="2024-09" db="EMBL/GenBank/DDBJ databases">
        <title>Chromosome-scale assembly of Riccia sorocarpa.</title>
        <authorList>
            <person name="Paukszto L."/>
        </authorList>
    </citation>
    <scope>NUCLEOTIDE SEQUENCE [LARGE SCALE GENOMIC DNA]</scope>
    <source>
        <strain evidence="2">LP-2024</strain>
        <tissue evidence="2">Aerial parts of the thallus</tissue>
    </source>
</reference>